<protein>
    <submittedName>
        <fullName evidence="1">Uncharacterized protein</fullName>
    </submittedName>
</protein>
<dbReference type="InParanoid" id="A0A0Q9WPT6"/>
<dbReference type="AlphaFoldDB" id="A0A0Q9WPT6"/>
<reference evidence="1 2" key="1">
    <citation type="journal article" date="2007" name="Nature">
        <title>Evolution of genes and genomes on the Drosophila phylogeny.</title>
        <authorList>
            <consortium name="Drosophila 12 Genomes Consortium"/>
            <person name="Clark A.G."/>
            <person name="Eisen M.B."/>
            <person name="Smith D.R."/>
            <person name="Bergman C.M."/>
            <person name="Oliver B."/>
            <person name="Markow T.A."/>
            <person name="Kaufman T.C."/>
            <person name="Kellis M."/>
            <person name="Gelbart W."/>
            <person name="Iyer V.N."/>
            <person name="Pollard D.A."/>
            <person name="Sackton T.B."/>
            <person name="Larracuente A.M."/>
            <person name="Singh N.D."/>
            <person name="Abad J.P."/>
            <person name="Abt D.N."/>
            <person name="Adryan B."/>
            <person name="Aguade M."/>
            <person name="Akashi H."/>
            <person name="Anderson W.W."/>
            <person name="Aquadro C.F."/>
            <person name="Ardell D.H."/>
            <person name="Arguello R."/>
            <person name="Artieri C.G."/>
            <person name="Barbash D.A."/>
            <person name="Barker D."/>
            <person name="Barsanti P."/>
            <person name="Batterham P."/>
            <person name="Batzoglou S."/>
            <person name="Begun D."/>
            <person name="Bhutkar A."/>
            <person name="Blanco E."/>
            <person name="Bosak S.A."/>
            <person name="Bradley R.K."/>
            <person name="Brand A.D."/>
            <person name="Brent M.R."/>
            <person name="Brooks A.N."/>
            <person name="Brown R.H."/>
            <person name="Butlin R.K."/>
            <person name="Caggese C."/>
            <person name="Calvi B.R."/>
            <person name="Bernardo de Carvalho A."/>
            <person name="Caspi A."/>
            <person name="Castrezana S."/>
            <person name="Celniker S.E."/>
            <person name="Chang J.L."/>
            <person name="Chapple C."/>
            <person name="Chatterji S."/>
            <person name="Chinwalla A."/>
            <person name="Civetta A."/>
            <person name="Clifton S.W."/>
            <person name="Comeron J.M."/>
            <person name="Costello J.C."/>
            <person name="Coyne J.A."/>
            <person name="Daub J."/>
            <person name="David R.G."/>
            <person name="Delcher A.L."/>
            <person name="Delehaunty K."/>
            <person name="Do C.B."/>
            <person name="Ebling H."/>
            <person name="Edwards K."/>
            <person name="Eickbush T."/>
            <person name="Evans J.D."/>
            <person name="Filipski A."/>
            <person name="Findeiss S."/>
            <person name="Freyhult E."/>
            <person name="Fulton L."/>
            <person name="Fulton R."/>
            <person name="Garcia A.C."/>
            <person name="Gardiner A."/>
            <person name="Garfield D.A."/>
            <person name="Garvin B.E."/>
            <person name="Gibson G."/>
            <person name="Gilbert D."/>
            <person name="Gnerre S."/>
            <person name="Godfrey J."/>
            <person name="Good R."/>
            <person name="Gotea V."/>
            <person name="Gravely B."/>
            <person name="Greenberg A.J."/>
            <person name="Griffiths-Jones S."/>
            <person name="Gross S."/>
            <person name="Guigo R."/>
            <person name="Gustafson E.A."/>
            <person name="Haerty W."/>
            <person name="Hahn M.W."/>
            <person name="Halligan D.L."/>
            <person name="Halpern A.L."/>
            <person name="Halter G.M."/>
            <person name="Han M.V."/>
            <person name="Heger A."/>
            <person name="Hillier L."/>
            <person name="Hinrichs A.S."/>
            <person name="Holmes I."/>
            <person name="Hoskins R.A."/>
            <person name="Hubisz M.J."/>
            <person name="Hultmark D."/>
            <person name="Huntley M.A."/>
            <person name="Jaffe D.B."/>
            <person name="Jagadeeshan S."/>
            <person name="Jeck W.R."/>
            <person name="Johnson J."/>
            <person name="Jones C.D."/>
            <person name="Jordan W.C."/>
            <person name="Karpen G.H."/>
            <person name="Kataoka E."/>
            <person name="Keightley P.D."/>
            <person name="Kheradpour P."/>
            <person name="Kirkness E.F."/>
            <person name="Koerich L.B."/>
            <person name="Kristiansen K."/>
            <person name="Kudrna D."/>
            <person name="Kulathinal R.J."/>
            <person name="Kumar S."/>
            <person name="Kwok R."/>
            <person name="Lander E."/>
            <person name="Langley C.H."/>
            <person name="Lapoint R."/>
            <person name="Lazzaro B.P."/>
            <person name="Lee S.J."/>
            <person name="Levesque L."/>
            <person name="Li R."/>
            <person name="Lin C.F."/>
            <person name="Lin M.F."/>
            <person name="Lindblad-Toh K."/>
            <person name="Llopart A."/>
            <person name="Long M."/>
            <person name="Low L."/>
            <person name="Lozovsky E."/>
            <person name="Lu J."/>
            <person name="Luo M."/>
            <person name="Machado C.A."/>
            <person name="Makalowski W."/>
            <person name="Marzo M."/>
            <person name="Matsuda M."/>
            <person name="Matzkin L."/>
            <person name="McAllister B."/>
            <person name="McBride C.S."/>
            <person name="McKernan B."/>
            <person name="McKernan K."/>
            <person name="Mendez-Lago M."/>
            <person name="Minx P."/>
            <person name="Mollenhauer M.U."/>
            <person name="Montooth K."/>
            <person name="Mount S.M."/>
            <person name="Mu X."/>
            <person name="Myers E."/>
            <person name="Negre B."/>
            <person name="Newfeld S."/>
            <person name="Nielsen R."/>
            <person name="Noor M.A."/>
            <person name="O'Grady P."/>
            <person name="Pachter L."/>
            <person name="Papaceit M."/>
            <person name="Parisi M.J."/>
            <person name="Parisi M."/>
            <person name="Parts L."/>
            <person name="Pedersen J.S."/>
            <person name="Pesole G."/>
            <person name="Phillippy A.M."/>
            <person name="Ponting C.P."/>
            <person name="Pop M."/>
            <person name="Porcelli D."/>
            <person name="Powell J.R."/>
            <person name="Prohaska S."/>
            <person name="Pruitt K."/>
            <person name="Puig M."/>
            <person name="Quesneville H."/>
            <person name="Ram K.R."/>
            <person name="Rand D."/>
            <person name="Rasmussen M.D."/>
            <person name="Reed L.K."/>
            <person name="Reenan R."/>
            <person name="Reily A."/>
            <person name="Remington K.A."/>
            <person name="Rieger T.T."/>
            <person name="Ritchie M.G."/>
            <person name="Robin C."/>
            <person name="Rogers Y.H."/>
            <person name="Rohde C."/>
            <person name="Rozas J."/>
            <person name="Rubenfield M.J."/>
            <person name="Ruiz A."/>
            <person name="Russo S."/>
            <person name="Salzberg S.L."/>
            <person name="Sanchez-Gracia A."/>
            <person name="Saranga D.J."/>
            <person name="Sato H."/>
            <person name="Schaeffer S.W."/>
            <person name="Schatz M.C."/>
            <person name="Schlenke T."/>
            <person name="Schwartz R."/>
            <person name="Segarra C."/>
            <person name="Singh R.S."/>
            <person name="Sirot L."/>
            <person name="Sirota M."/>
            <person name="Sisneros N.B."/>
            <person name="Smith C.D."/>
            <person name="Smith T.F."/>
            <person name="Spieth J."/>
            <person name="Stage D.E."/>
            <person name="Stark A."/>
            <person name="Stephan W."/>
            <person name="Strausberg R.L."/>
            <person name="Strempel S."/>
            <person name="Sturgill D."/>
            <person name="Sutton G."/>
            <person name="Sutton G.G."/>
            <person name="Tao W."/>
            <person name="Teichmann S."/>
            <person name="Tobari Y.N."/>
            <person name="Tomimura Y."/>
            <person name="Tsolas J.M."/>
            <person name="Valente V.L."/>
            <person name="Venter E."/>
            <person name="Venter J.C."/>
            <person name="Vicario S."/>
            <person name="Vieira F.G."/>
            <person name="Vilella A.J."/>
            <person name="Villasante A."/>
            <person name="Walenz B."/>
            <person name="Wang J."/>
            <person name="Wasserman M."/>
            <person name="Watts T."/>
            <person name="Wilson D."/>
            <person name="Wilson R.K."/>
            <person name="Wing R.A."/>
            <person name="Wolfner M.F."/>
            <person name="Wong A."/>
            <person name="Wong G.K."/>
            <person name="Wu C.I."/>
            <person name="Wu G."/>
            <person name="Yamamoto D."/>
            <person name="Yang H.P."/>
            <person name="Yang S.P."/>
            <person name="Yorke J.A."/>
            <person name="Yoshida K."/>
            <person name="Zdobnov E."/>
            <person name="Zhang P."/>
            <person name="Zhang Y."/>
            <person name="Zimin A.V."/>
            <person name="Baldwin J."/>
            <person name="Abdouelleil A."/>
            <person name="Abdulkadir J."/>
            <person name="Abebe A."/>
            <person name="Abera B."/>
            <person name="Abreu J."/>
            <person name="Acer S.C."/>
            <person name="Aftuck L."/>
            <person name="Alexander A."/>
            <person name="An P."/>
            <person name="Anderson E."/>
            <person name="Anderson S."/>
            <person name="Arachi H."/>
            <person name="Azer M."/>
            <person name="Bachantsang P."/>
            <person name="Barry A."/>
            <person name="Bayul T."/>
            <person name="Berlin A."/>
            <person name="Bessette D."/>
            <person name="Bloom T."/>
            <person name="Blye J."/>
            <person name="Boguslavskiy L."/>
            <person name="Bonnet C."/>
            <person name="Boukhgalter B."/>
            <person name="Bourzgui I."/>
            <person name="Brown A."/>
            <person name="Cahill P."/>
            <person name="Channer S."/>
            <person name="Cheshatsang Y."/>
            <person name="Chuda L."/>
            <person name="Citroen M."/>
            <person name="Collymore A."/>
            <person name="Cooke P."/>
            <person name="Costello M."/>
            <person name="D'Aco K."/>
            <person name="Daza R."/>
            <person name="De Haan G."/>
            <person name="DeGray S."/>
            <person name="DeMaso C."/>
            <person name="Dhargay N."/>
            <person name="Dooley K."/>
            <person name="Dooley E."/>
            <person name="Doricent M."/>
            <person name="Dorje P."/>
            <person name="Dorjee K."/>
            <person name="Dupes A."/>
            <person name="Elong R."/>
            <person name="Falk J."/>
            <person name="Farina A."/>
            <person name="Faro S."/>
            <person name="Ferguson D."/>
            <person name="Fisher S."/>
            <person name="Foley C.D."/>
            <person name="Franke A."/>
            <person name="Friedrich D."/>
            <person name="Gadbois L."/>
            <person name="Gearin G."/>
            <person name="Gearin C.R."/>
            <person name="Giannoukos G."/>
            <person name="Goode T."/>
            <person name="Graham J."/>
            <person name="Grandbois E."/>
            <person name="Grewal S."/>
            <person name="Gyaltsen K."/>
            <person name="Hafez N."/>
            <person name="Hagos B."/>
            <person name="Hall J."/>
            <person name="Henson C."/>
            <person name="Hollinger A."/>
            <person name="Honan T."/>
            <person name="Huard M.D."/>
            <person name="Hughes L."/>
            <person name="Hurhula B."/>
            <person name="Husby M.E."/>
            <person name="Kamat A."/>
            <person name="Kanga B."/>
            <person name="Kashin S."/>
            <person name="Khazanovich D."/>
            <person name="Kisner P."/>
            <person name="Lance K."/>
            <person name="Lara M."/>
            <person name="Lee W."/>
            <person name="Lennon N."/>
            <person name="Letendre F."/>
            <person name="LeVine R."/>
            <person name="Lipovsky A."/>
            <person name="Liu X."/>
            <person name="Liu J."/>
            <person name="Liu S."/>
            <person name="Lokyitsang T."/>
            <person name="Lokyitsang Y."/>
            <person name="Lubonja R."/>
            <person name="Lui A."/>
            <person name="MacDonald P."/>
            <person name="Magnisalis V."/>
            <person name="Maru K."/>
            <person name="Matthews C."/>
            <person name="McCusker W."/>
            <person name="McDonough S."/>
            <person name="Mehta T."/>
            <person name="Meldrim J."/>
            <person name="Meneus L."/>
            <person name="Mihai O."/>
            <person name="Mihalev A."/>
            <person name="Mihova T."/>
            <person name="Mittelman R."/>
            <person name="Mlenga V."/>
            <person name="Montmayeur A."/>
            <person name="Mulrain L."/>
            <person name="Navidi A."/>
            <person name="Naylor J."/>
            <person name="Negash T."/>
            <person name="Nguyen T."/>
            <person name="Nguyen N."/>
            <person name="Nicol R."/>
            <person name="Norbu C."/>
            <person name="Norbu N."/>
            <person name="Novod N."/>
            <person name="O'Neill B."/>
            <person name="Osman S."/>
            <person name="Markiewicz E."/>
            <person name="Oyono O.L."/>
            <person name="Patti C."/>
            <person name="Phunkhang P."/>
            <person name="Pierre F."/>
            <person name="Priest M."/>
            <person name="Raghuraman S."/>
            <person name="Rege F."/>
            <person name="Reyes R."/>
            <person name="Rise C."/>
            <person name="Rogov P."/>
            <person name="Ross K."/>
            <person name="Ryan E."/>
            <person name="Settipalli S."/>
            <person name="Shea T."/>
            <person name="Sherpa N."/>
            <person name="Shi L."/>
            <person name="Shih D."/>
            <person name="Sparrow T."/>
            <person name="Spaulding J."/>
            <person name="Stalker J."/>
            <person name="Stange-Thomann N."/>
            <person name="Stavropoulos S."/>
            <person name="Stone C."/>
            <person name="Strader C."/>
            <person name="Tesfaye S."/>
            <person name="Thomson T."/>
            <person name="Thoulutsang Y."/>
            <person name="Thoulutsang D."/>
            <person name="Topham K."/>
            <person name="Topping I."/>
            <person name="Tsamla T."/>
            <person name="Vassiliev H."/>
            <person name="Vo A."/>
            <person name="Wangchuk T."/>
            <person name="Wangdi T."/>
            <person name="Weiand M."/>
            <person name="Wilkinson J."/>
            <person name="Wilson A."/>
            <person name="Yadav S."/>
            <person name="Young G."/>
            <person name="Yu Q."/>
            <person name="Zembek L."/>
            <person name="Zhong D."/>
            <person name="Zimmer A."/>
            <person name="Zwirko Z."/>
            <person name="Jaffe D.B."/>
            <person name="Alvarez P."/>
            <person name="Brockman W."/>
            <person name="Butler J."/>
            <person name="Chin C."/>
            <person name="Gnerre S."/>
            <person name="Grabherr M."/>
            <person name="Kleber M."/>
            <person name="Mauceli E."/>
            <person name="MacCallum I."/>
        </authorList>
    </citation>
    <scope>NUCLEOTIDE SEQUENCE [LARGE SCALE GENOMIC DNA]</scope>
    <source>
        <strain evidence="2">Tucson 14030-0811.24</strain>
    </source>
</reference>
<gene>
    <name evidence="1" type="primary">Dwil\GK15883</name>
    <name evidence="1" type="ORF">Dwil_GK15883</name>
</gene>
<evidence type="ECO:0000313" key="1">
    <source>
        <dbReference type="EMBL" id="KRF98154.1"/>
    </source>
</evidence>
<evidence type="ECO:0000313" key="2">
    <source>
        <dbReference type="Proteomes" id="UP000007798"/>
    </source>
</evidence>
<keyword evidence="2" id="KW-1185">Reference proteome</keyword>
<organism evidence="1 2">
    <name type="scientific">Drosophila willistoni</name>
    <name type="common">Fruit fly</name>
    <dbReference type="NCBI Taxonomy" id="7260"/>
    <lineage>
        <taxon>Eukaryota</taxon>
        <taxon>Metazoa</taxon>
        <taxon>Ecdysozoa</taxon>
        <taxon>Arthropoda</taxon>
        <taxon>Hexapoda</taxon>
        <taxon>Insecta</taxon>
        <taxon>Pterygota</taxon>
        <taxon>Neoptera</taxon>
        <taxon>Endopterygota</taxon>
        <taxon>Diptera</taxon>
        <taxon>Brachycera</taxon>
        <taxon>Muscomorpha</taxon>
        <taxon>Ephydroidea</taxon>
        <taxon>Drosophilidae</taxon>
        <taxon>Drosophila</taxon>
        <taxon>Sophophora</taxon>
    </lineage>
</organism>
<proteinExistence type="predicted"/>
<accession>A0A0Q9WPT6</accession>
<dbReference type="OrthoDB" id="8189408at2759"/>
<dbReference type="EMBL" id="CH963850">
    <property type="protein sequence ID" value="KRF98154.1"/>
    <property type="molecule type" value="Genomic_DNA"/>
</dbReference>
<name>A0A0Q9WPT6_DROWI</name>
<sequence>MRARKLNAQEREHLRRCRSETRLIVARCKERGFEYVVNPPEQPKVAFGTTMDREVMPTSGPFMDSYMRRNQPEERLGPGPFDYDYATPMGFKYPSKTGFSALVSKVARLPSTTELGVPPLGLYEAKVCEPKNIYTFAKTPKQKEPKWMTPGASTYSYHLKYPKWDVEMSFGTIRIIWPAVAVFCSANNTAKCNVCHQLPIGDYFHNFTTDKDMCRKCMNSLMNVIRRCDLQVVERYRKHRDMKQFVPARYCGFFHEHSGTAAAMEKTSRKQLRDKIRVENYLYRFVSKVE</sequence>
<dbReference type="Proteomes" id="UP000007798">
    <property type="component" value="Unassembled WGS sequence"/>
</dbReference>